<feature type="chain" id="PRO_5022078912" evidence="2">
    <location>
        <begin position="27"/>
        <end position="431"/>
    </location>
</feature>
<evidence type="ECO:0000313" key="4">
    <source>
        <dbReference type="Proteomes" id="UP000318509"/>
    </source>
</evidence>
<evidence type="ECO:0000256" key="2">
    <source>
        <dbReference type="SAM" id="SignalP"/>
    </source>
</evidence>
<organism evidence="3 4">
    <name type="scientific">Candidatus Segetimicrobium genomatis</name>
    <dbReference type="NCBI Taxonomy" id="2569760"/>
    <lineage>
        <taxon>Bacteria</taxon>
        <taxon>Bacillati</taxon>
        <taxon>Candidatus Sysuimicrobiota</taxon>
        <taxon>Candidatus Sysuimicrobiia</taxon>
        <taxon>Candidatus Sysuimicrobiales</taxon>
        <taxon>Candidatus Segetimicrobiaceae</taxon>
        <taxon>Candidatus Segetimicrobium</taxon>
    </lineage>
</organism>
<dbReference type="InterPro" id="IPR006059">
    <property type="entry name" value="SBP"/>
</dbReference>
<dbReference type="AlphaFoldDB" id="A0A537JYF7"/>
<feature type="coiled-coil region" evidence="1">
    <location>
        <begin position="400"/>
        <end position="427"/>
    </location>
</feature>
<dbReference type="Gene3D" id="3.40.190.10">
    <property type="entry name" value="Periplasmic binding protein-like II"/>
    <property type="match status" value="2"/>
</dbReference>
<dbReference type="PANTHER" id="PTHR43649:SF30">
    <property type="entry name" value="ABC TRANSPORTER SUBSTRATE-BINDING PROTEIN"/>
    <property type="match status" value="1"/>
</dbReference>
<accession>A0A537JYF7</accession>
<protein>
    <submittedName>
        <fullName evidence="3">ABC transporter substrate-binding protein</fullName>
    </submittedName>
</protein>
<evidence type="ECO:0000256" key="1">
    <source>
        <dbReference type="SAM" id="Coils"/>
    </source>
</evidence>
<dbReference type="PANTHER" id="PTHR43649">
    <property type="entry name" value="ARABINOSE-BINDING PROTEIN-RELATED"/>
    <property type="match status" value="1"/>
</dbReference>
<feature type="signal peptide" evidence="2">
    <location>
        <begin position="1"/>
        <end position="26"/>
    </location>
</feature>
<keyword evidence="1" id="KW-0175">Coiled coil</keyword>
<gene>
    <name evidence="3" type="ORF">E6H00_12290</name>
</gene>
<reference evidence="3 4" key="1">
    <citation type="journal article" date="2019" name="Nat. Microbiol.">
        <title>Mediterranean grassland soil C-N compound turnover is dependent on rainfall and depth, and is mediated by genomically divergent microorganisms.</title>
        <authorList>
            <person name="Diamond S."/>
            <person name="Andeer P.F."/>
            <person name="Li Z."/>
            <person name="Crits-Christoph A."/>
            <person name="Burstein D."/>
            <person name="Anantharaman K."/>
            <person name="Lane K.R."/>
            <person name="Thomas B.C."/>
            <person name="Pan C."/>
            <person name="Northen T.R."/>
            <person name="Banfield J.F."/>
        </authorList>
    </citation>
    <scope>NUCLEOTIDE SEQUENCE [LARGE SCALE GENOMIC DNA]</scope>
    <source>
        <strain evidence="3">NP_3</strain>
    </source>
</reference>
<comment type="caution">
    <text evidence="3">The sequence shown here is derived from an EMBL/GenBank/DDBJ whole genome shotgun (WGS) entry which is preliminary data.</text>
</comment>
<sequence>MTRRVCVVLMTVVLALLLWAAGRAGAAVELKFFYPVSVSGPLAKVMDGLVTDFNNAHPGTRVTPVFAGGYDEAMAKTQAAVLGGVPPDVAVLLSTDLFTLLDMGAIIPLDGFIDRSGGERFRQDFFEAFWLNARVGRTTYSIPFQRSTIILYFNKDAFERAGLDPAAPPRTWAELEVDAERLTQRDASGEVTRWGVGIPTTGFTYWLFQGFAAEAGARRLANDDGTEVFFDTPPAHRALNFWLRLQDLKVEPGNVTDWGTLPAQFVAGKFAMIYHSTGSLTFVRNNAGFAFGTAFMPADTRYGTPTGGGNLYIFKNIPAERTTAAWEFVQWMTAPQQAARWSQASGYVAVRRSAFNIRLYQDYTARFPQALVARDQLPYAQAELSSHNSAQVQKVLSDNLQSALTRAKTADQALAAAQQQADQILSQFRKK</sequence>
<proteinExistence type="predicted"/>
<name>A0A537JYF7_9BACT</name>
<keyword evidence="2" id="KW-0732">Signal</keyword>
<dbReference type="SUPFAM" id="SSF53850">
    <property type="entry name" value="Periplasmic binding protein-like II"/>
    <property type="match status" value="1"/>
</dbReference>
<dbReference type="Pfam" id="PF13416">
    <property type="entry name" value="SBP_bac_8"/>
    <property type="match status" value="1"/>
</dbReference>
<dbReference type="Proteomes" id="UP000318509">
    <property type="component" value="Unassembled WGS sequence"/>
</dbReference>
<dbReference type="CDD" id="cd14748">
    <property type="entry name" value="PBP2_UgpB"/>
    <property type="match status" value="1"/>
</dbReference>
<dbReference type="InterPro" id="IPR050490">
    <property type="entry name" value="Bact_solute-bd_prot1"/>
</dbReference>
<dbReference type="EMBL" id="VBAK01000138">
    <property type="protein sequence ID" value="TMI88545.1"/>
    <property type="molecule type" value="Genomic_DNA"/>
</dbReference>
<evidence type="ECO:0000313" key="3">
    <source>
        <dbReference type="EMBL" id="TMI88545.1"/>
    </source>
</evidence>